<keyword evidence="1" id="KW-0732">Signal</keyword>
<dbReference type="EMBL" id="JBFDAA010000007">
    <property type="protein sequence ID" value="KAL1130947.1"/>
    <property type="molecule type" value="Genomic_DNA"/>
</dbReference>
<comment type="caution">
    <text evidence="2">The sequence shown here is derived from an EMBL/GenBank/DDBJ whole genome shotgun (WGS) entry which is preliminary data.</text>
</comment>
<dbReference type="InterPro" id="IPR005055">
    <property type="entry name" value="A10/PebIII"/>
</dbReference>
<organism evidence="2 3">
    <name type="scientific">Ranatra chinensis</name>
    <dbReference type="NCBI Taxonomy" id="642074"/>
    <lineage>
        <taxon>Eukaryota</taxon>
        <taxon>Metazoa</taxon>
        <taxon>Ecdysozoa</taxon>
        <taxon>Arthropoda</taxon>
        <taxon>Hexapoda</taxon>
        <taxon>Insecta</taxon>
        <taxon>Pterygota</taxon>
        <taxon>Neoptera</taxon>
        <taxon>Paraneoptera</taxon>
        <taxon>Hemiptera</taxon>
        <taxon>Heteroptera</taxon>
        <taxon>Panheteroptera</taxon>
        <taxon>Nepomorpha</taxon>
        <taxon>Nepidae</taxon>
        <taxon>Ranatrinae</taxon>
        <taxon>Ranatra</taxon>
    </lineage>
</organism>
<feature type="signal peptide" evidence="1">
    <location>
        <begin position="1"/>
        <end position="17"/>
    </location>
</feature>
<reference evidence="2 3" key="1">
    <citation type="submission" date="2024-07" db="EMBL/GenBank/DDBJ databases">
        <title>Chromosome-level genome assembly of the water stick insect Ranatra chinensis (Heteroptera: Nepidae).</title>
        <authorList>
            <person name="Liu X."/>
        </authorList>
    </citation>
    <scope>NUCLEOTIDE SEQUENCE [LARGE SCALE GENOMIC DNA]</scope>
    <source>
        <strain evidence="2">Cailab_2021Rc</strain>
        <tissue evidence="2">Muscle</tissue>
    </source>
</reference>
<accession>A0ABD0YUF5</accession>
<evidence type="ECO:0000313" key="2">
    <source>
        <dbReference type="EMBL" id="KAL1130947.1"/>
    </source>
</evidence>
<dbReference type="PANTHER" id="PTHR11257">
    <property type="entry name" value="CHEMOSENSORY PROTEIN-RELATED"/>
    <property type="match status" value="1"/>
</dbReference>
<sequence>MLVISLVIVSLVAASLAAEDKFTTKFDSVDVEEVLSNERLYKQYFACLKGTGKCTPDGKFLKEAIPDALSNGCSKCSDKQKYGSKIVIKYLLEKRPDDYKILEKIYDPSGSYRKKYEGQL</sequence>
<dbReference type="Pfam" id="PF03392">
    <property type="entry name" value="OS-D"/>
    <property type="match status" value="1"/>
</dbReference>
<dbReference type="AlphaFoldDB" id="A0ABD0YUF5"/>
<evidence type="ECO:0000256" key="1">
    <source>
        <dbReference type="SAM" id="SignalP"/>
    </source>
</evidence>
<name>A0ABD0YUF5_9HEMI</name>
<protein>
    <submittedName>
        <fullName evidence="2">Uncharacterized protein</fullName>
    </submittedName>
</protein>
<proteinExistence type="predicted"/>
<dbReference type="Proteomes" id="UP001558652">
    <property type="component" value="Unassembled WGS sequence"/>
</dbReference>
<keyword evidence="3" id="KW-1185">Reference proteome</keyword>
<gene>
    <name evidence="2" type="ORF">AAG570_012188</name>
</gene>
<evidence type="ECO:0000313" key="3">
    <source>
        <dbReference type="Proteomes" id="UP001558652"/>
    </source>
</evidence>
<dbReference type="Gene3D" id="1.10.2080.10">
    <property type="entry name" value="Insect odorant-binding protein A10/Ejaculatory bulb-specific protein 3"/>
    <property type="match status" value="1"/>
</dbReference>
<dbReference type="InterPro" id="IPR036682">
    <property type="entry name" value="OS_D_A10/PebIII_sf"/>
</dbReference>
<dbReference type="PANTHER" id="PTHR11257:SF12">
    <property type="entry name" value="EJACULATORY BULB-SPECIFIC PROTEIN 3-RELATED"/>
    <property type="match status" value="1"/>
</dbReference>
<dbReference type="SUPFAM" id="SSF100910">
    <property type="entry name" value="Chemosensory protein Csp2"/>
    <property type="match status" value="1"/>
</dbReference>
<feature type="chain" id="PRO_5044742192" evidence="1">
    <location>
        <begin position="18"/>
        <end position="120"/>
    </location>
</feature>